<keyword evidence="2" id="KW-1185">Reference proteome</keyword>
<dbReference type="AlphaFoldDB" id="A0AA86W416"/>
<name>A0AA86W416_9FABA</name>
<evidence type="ECO:0000313" key="2">
    <source>
        <dbReference type="Proteomes" id="UP001189624"/>
    </source>
</evidence>
<dbReference type="Proteomes" id="UP001189624">
    <property type="component" value="Chromosome 11"/>
</dbReference>
<dbReference type="Gramene" id="rna-AYBTSS11_LOCUS30358">
    <property type="protein sequence ID" value="CAJ1978173.1"/>
    <property type="gene ID" value="gene-AYBTSS11_LOCUS30358"/>
</dbReference>
<evidence type="ECO:0000313" key="1">
    <source>
        <dbReference type="EMBL" id="CAJ1978173.1"/>
    </source>
</evidence>
<protein>
    <submittedName>
        <fullName evidence="1">Uncharacterized protein</fullName>
    </submittedName>
</protein>
<accession>A0AA86W416</accession>
<reference evidence="1" key="1">
    <citation type="submission" date="2023-10" db="EMBL/GenBank/DDBJ databases">
        <authorList>
            <person name="Domelevo Entfellner J.-B."/>
        </authorList>
    </citation>
    <scope>NUCLEOTIDE SEQUENCE</scope>
</reference>
<proteinExistence type="predicted"/>
<organism evidence="1 2">
    <name type="scientific">Sphenostylis stenocarpa</name>
    <dbReference type="NCBI Taxonomy" id="92480"/>
    <lineage>
        <taxon>Eukaryota</taxon>
        <taxon>Viridiplantae</taxon>
        <taxon>Streptophyta</taxon>
        <taxon>Embryophyta</taxon>
        <taxon>Tracheophyta</taxon>
        <taxon>Spermatophyta</taxon>
        <taxon>Magnoliopsida</taxon>
        <taxon>eudicotyledons</taxon>
        <taxon>Gunneridae</taxon>
        <taxon>Pentapetalae</taxon>
        <taxon>rosids</taxon>
        <taxon>fabids</taxon>
        <taxon>Fabales</taxon>
        <taxon>Fabaceae</taxon>
        <taxon>Papilionoideae</taxon>
        <taxon>50 kb inversion clade</taxon>
        <taxon>NPAAA clade</taxon>
        <taxon>indigoferoid/millettioid clade</taxon>
        <taxon>Phaseoleae</taxon>
        <taxon>Sphenostylis</taxon>
    </lineage>
</organism>
<sequence length="56" mass="6316">MHDGTVEMLQEVLTRDVTKEKKHGILFGQHSPPKKDTVTSLSFLSVIHVMLPLAFQ</sequence>
<dbReference type="EMBL" id="OY731408">
    <property type="protein sequence ID" value="CAJ1978173.1"/>
    <property type="molecule type" value="Genomic_DNA"/>
</dbReference>
<gene>
    <name evidence="1" type="ORF">AYBTSS11_LOCUS30358</name>
</gene>